<proteinExistence type="predicted"/>
<evidence type="ECO:0000313" key="2">
    <source>
        <dbReference type="Proteomes" id="UP001605036"/>
    </source>
</evidence>
<accession>A0ABD1XUZ4</accession>
<dbReference type="Proteomes" id="UP001605036">
    <property type="component" value="Unassembled WGS sequence"/>
</dbReference>
<protein>
    <submittedName>
        <fullName evidence="1">Uncharacterized protein</fullName>
    </submittedName>
</protein>
<dbReference type="AlphaFoldDB" id="A0ABD1XUZ4"/>
<comment type="caution">
    <text evidence="1">The sequence shown here is derived from an EMBL/GenBank/DDBJ whole genome shotgun (WGS) entry which is preliminary data.</text>
</comment>
<gene>
    <name evidence="1" type="ORF">R1flu_024409</name>
</gene>
<keyword evidence="2" id="KW-1185">Reference proteome</keyword>
<reference evidence="1 2" key="1">
    <citation type="submission" date="2024-09" db="EMBL/GenBank/DDBJ databases">
        <title>Chromosome-scale assembly of Riccia fluitans.</title>
        <authorList>
            <person name="Paukszto L."/>
            <person name="Sawicki J."/>
            <person name="Karawczyk K."/>
            <person name="Piernik-Szablinska J."/>
            <person name="Szczecinska M."/>
            <person name="Mazdziarz M."/>
        </authorList>
    </citation>
    <scope>NUCLEOTIDE SEQUENCE [LARGE SCALE GENOMIC DNA]</scope>
    <source>
        <strain evidence="1">Rf_01</strain>
        <tissue evidence="1">Aerial parts of the thallus</tissue>
    </source>
</reference>
<name>A0ABD1XUZ4_9MARC</name>
<dbReference type="EMBL" id="JBHFFA010000007">
    <property type="protein sequence ID" value="KAL2612717.1"/>
    <property type="molecule type" value="Genomic_DNA"/>
</dbReference>
<sequence length="292" mass="33454">MENSIRCSCSYLCKRVSPETGFNVISERSKRRHAQYDTRGILASERVVEWNRVRLQNAQIEIPSLNRDVDHTREASSLQRARYHEPHRSTVWRSAQVLAVHRSFFGTHTIHPSQLDEDVREETPVVRDEDPIDLHISHLDDLDGGSHSCHVVPIVHPYFPSLDEAVYRETWKLQFMLDTCNVSTEAQDSIMKRLFGRRIGCRVVQSTGGHQDFRGVHLGTLLRMAGLQWDGGELGLRSLSSLDSVYKAYSSAGLLEIIRWRLYVGRDGMSHDPLPYGASKQDLYDRWHGESC</sequence>
<organism evidence="1 2">
    <name type="scientific">Riccia fluitans</name>
    <dbReference type="NCBI Taxonomy" id="41844"/>
    <lineage>
        <taxon>Eukaryota</taxon>
        <taxon>Viridiplantae</taxon>
        <taxon>Streptophyta</taxon>
        <taxon>Embryophyta</taxon>
        <taxon>Marchantiophyta</taxon>
        <taxon>Marchantiopsida</taxon>
        <taxon>Marchantiidae</taxon>
        <taxon>Marchantiales</taxon>
        <taxon>Ricciaceae</taxon>
        <taxon>Riccia</taxon>
    </lineage>
</organism>
<evidence type="ECO:0000313" key="1">
    <source>
        <dbReference type="EMBL" id="KAL2612717.1"/>
    </source>
</evidence>